<gene>
    <name evidence="4" type="ORF">FIT61_00030</name>
</gene>
<evidence type="ECO:0000259" key="3">
    <source>
        <dbReference type="Pfam" id="PF11127"/>
    </source>
</evidence>
<dbReference type="AlphaFoldDB" id="A0AAE6FRW0"/>
<reference evidence="4 5" key="1">
    <citation type="journal article" date="2019" name="ISME J.">
        <title>Evolution in action: habitat transition from sediment to the pelagial leads to genome streamlining in Methylophilaceae.</title>
        <authorList>
            <person name="Salcher M."/>
            <person name="Schaefle D."/>
            <person name="Kaspar M."/>
            <person name="Neuenschwander S.M."/>
            <person name="Ghai R."/>
        </authorList>
    </citation>
    <scope>NUCLEOTIDE SEQUENCE [LARGE SCALE GENOMIC DNA]</scope>
    <source>
        <strain evidence="4 5">MMS-RI-1</strain>
    </source>
</reference>
<feature type="transmembrane region" description="Helical" evidence="2">
    <location>
        <begin position="39"/>
        <end position="59"/>
    </location>
</feature>
<dbReference type="KEGG" id="mrk:FIT61_00030"/>
<dbReference type="Proteomes" id="UP000312102">
    <property type="component" value="Chromosome"/>
</dbReference>
<evidence type="ECO:0000313" key="5">
    <source>
        <dbReference type="Proteomes" id="UP000312102"/>
    </source>
</evidence>
<keyword evidence="2" id="KW-0472">Membrane</keyword>
<keyword evidence="5" id="KW-1185">Reference proteome</keyword>
<feature type="compositionally biased region" description="Basic residues" evidence="1">
    <location>
        <begin position="75"/>
        <end position="105"/>
    </location>
</feature>
<sequence>MKKNVKGLERVVRIAVGAAVLGQAIGGYSVFEYGMVDEIVGVFLLGTGVLASCPVKSVLGLGSKKAPARSTAARKPAKRKPARKAAAKKPAAKRKAAPKRRRAAR</sequence>
<dbReference type="RefSeq" id="WP_139872774.1">
    <property type="nucleotide sequence ID" value="NZ_CP040985.1"/>
</dbReference>
<feature type="compositionally biased region" description="Low complexity" evidence="1">
    <location>
        <begin position="64"/>
        <end position="74"/>
    </location>
</feature>
<protein>
    <submittedName>
        <fullName evidence="4">DUF2892 domain-containing protein</fullName>
    </submittedName>
</protein>
<keyword evidence="2" id="KW-0812">Transmembrane</keyword>
<keyword evidence="2" id="KW-1133">Transmembrane helix</keyword>
<dbReference type="Pfam" id="PF11127">
    <property type="entry name" value="YgaP-like_TM"/>
    <property type="match status" value="1"/>
</dbReference>
<evidence type="ECO:0000256" key="2">
    <source>
        <dbReference type="SAM" id="Phobius"/>
    </source>
</evidence>
<feature type="transmembrane region" description="Helical" evidence="2">
    <location>
        <begin position="12"/>
        <end position="33"/>
    </location>
</feature>
<proteinExistence type="predicted"/>
<feature type="domain" description="Inner membrane protein YgaP-like transmembrane" evidence="3">
    <location>
        <begin position="1"/>
        <end position="65"/>
    </location>
</feature>
<dbReference type="EMBL" id="CP040986">
    <property type="protein sequence ID" value="QDD12891.1"/>
    <property type="molecule type" value="Genomic_DNA"/>
</dbReference>
<dbReference type="InterPro" id="IPR021309">
    <property type="entry name" value="YgaP-like_TM"/>
</dbReference>
<accession>A0AAE6FRW0</accession>
<evidence type="ECO:0000256" key="1">
    <source>
        <dbReference type="SAM" id="MobiDB-lite"/>
    </source>
</evidence>
<organism evidence="4 5">
    <name type="scientific">Candidatus Methylopumilus rimovensis</name>
    <dbReference type="NCBI Taxonomy" id="2588535"/>
    <lineage>
        <taxon>Bacteria</taxon>
        <taxon>Pseudomonadati</taxon>
        <taxon>Pseudomonadota</taxon>
        <taxon>Betaproteobacteria</taxon>
        <taxon>Nitrosomonadales</taxon>
        <taxon>Methylophilaceae</taxon>
        <taxon>Candidatus Methylopumilus</taxon>
    </lineage>
</organism>
<name>A0AAE6FRW0_9PROT</name>
<evidence type="ECO:0000313" key="4">
    <source>
        <dbReference type="EMBL" id="QDD12891.1"/>
    </source>
</evidence>
<feature type="region of interest" description="Disordered" evidence="1">
    <location>
        <begin position="63"/>
        <end position="105"/>
    </location>
</feature>